<proteinExistence type="predicted"/>
<comment type="caution">
    <text evidence="1">The sequence shown here is derived from an EMBL/GenBank/DDBJ whole genome shotgun (WGS) entry which is preliminary data.</text>
</comment>
<name>A0ACC2NIP9_9HYME</name>
<gene>
    <name evidence="1" type="ORF">QAD02_000694</name>
</gene>
<sequence length="370" mass="42736">MFPECLHALCLGGGKTILGVQVESTFPGSIKNHLGYINSQLKSIRPPYTVARITEELTNWRRLKGHQLLDWILIYSTPILQEVLSDREDYFQHWILLVISMHTLFKREIKLTEVATAKILLNLFGRDLDSLYGDRILTYYMHQLSKHLADYVEKWGPAWANSAFPYESFNAFLARFIHGTKNVNQELVNNIQIYEGHLALKSKFVDPVTPKKLEFRFKMLGRPIDVSRITDVTSVFLQKIIKLPPTPNNVRIHSRAEINGIKYDSKLHKILKTDTSHVHIVKKDREELYGIVESFINRDEDNFVHLRVLKIKHDEMIIHKASQAVVSHILPFEESPSEGLLDVTEISTINPLIKVGKFICKMPNHLRKVL</sequence>
<evidence type="ECO:0000313" key="2">
    <source>
        <dbReference type="Proteomes" id="UP001239111"/>
    </source>
</evidence>
<accession>A0ACC2NIP9</accession>
<evidence type="ECO:0000313" key="1">
    <source>
        <dbReference type="EMBL" id="KAJ8669435.1"/>
    </source>
</evidence>
<organism evidence="1 2">
    <name type="scientific">Eretmocerus hayati</name>
    <dbReference type="NCBI Taxonomy" id="131215"/>
    <lineage>
        <taxon>Eukaryota</taxon>
        <taxon>Metazoa</taxon>
        <taxon>Ecdysozoa</taxon>
        <taxon>Arthropoda</taxon>
        <taxon>Hexapoda</taxon>
        <taxon>Insecta</taxon>
        <taxon>Pterygota</taxon>
        <taxon>Neoptera</taxon>
        <taxon>Endopterygota</taxon>
        <taxon>Hymenoptera</taxon>
        <taxon>Apocrita</taxon>
        <taxon>Proctotrupomorpha</taxon>
        <taxon>Chalcidoidea</taxon>
        <taxon>Aphelinidae</taxon>
        <taxon>Aphelininae</taxon>
        <taxon>Eretmocerus</taxon>
    </lineage>
</organism>
<dbReference type="EMBL" id="CM056743">
    <property type="protein sequence ID" value="KAJ8669435.1"/>
    <property type="molecule type" value="Genomic_DNA"/>
</dbReference>
<keyword evidence="2" id="KW-1185">Reference proteome</keyword>
<reference evidence="1" key="1">
    <citation type="submission" date="2023-04" db="EMBL/GenBank/DDBJ databases">
        <title>A chromosome-level genome assembly of the parasitoid wasp Eretmocerus hayati.</title>
        <authorList>
            <person name="Zhong Y."/>
            <person name="Liu S."/>
            <person name="Liu Y."/>
        </authorList>
    </citation>
    <scope>NUCLEOTIDE SEQUENCE</scope>
    <source>
        <strain evidence="1">ZJU_SS_LIU_2023</strain>
    </source>
</reference>
<protein>
    <submittedName>
        <fullName evidence="1">Uncharacterized protein</fullName>
    </submittedName>
</protein>
<dbReference type="Proteomes" id="UP001239111">
    <property type="component" value="Chromosome 3"/>
</dbReference>